<dbReference type="SUPFAM" id="SSF47616">
    <property type="entry name" value="GST C-terminal domain-like"/>
    <property type="match status" value="1"/>
</dbReference>
<dbReference type="EMBL" id="OU895879">
    <property type="protein sequence ID" value="CAG9809113.1"/>
    <property type="molecule type" value="Genomic_DNA"/>
</dbReference>
<name>A0A9N9WWU7_9DIPT</name>
<evidence type="ECO:0000256" key="2">
    <source>
        <dbReference type="ARBA" id="ARBA00009170"/>
    </source>
</evidence>
<keyword evidence="6" id="KW-0496">Mitochondrion</keyword>
<keyword evidence="4" id="KW-1000">Mitochondrion outer membrane</keyword>
<evidence type="ECO:0000259" key="9">
    <source>
        <dbReference type="Pfam" id="PF10568"/>
    </source>
</evidence>
<proteinExistence type="inferred from homology"/>
<evidence type="ECO:0000256" key="3">
    <source>
        <dbReference type="ARBA" id="ARBA00022448"/>
    </source>
</evidence>
<comment type="similarity">
    <text evidence="2">Belongs to the metaxin family.</text>
</comment>
<evidence type="ECO:0000259" key="10">
    <source>
        <dbReference type="Pfam" id="PF17171"/>
    </source>
</evidence>
<dbReference type="PANTHER" id="PTHR12289">
    <property type="entry name" value="METAXIN RELATED"/>
    <property type="match status" value="1"/>
</dbReference>
<dbReference type="CDD" id="cd03078">
    <property type="entry name" value="GST_N_Metaxin1_like"/>
    <property type="match status" value="1"/>
</dbReference>
<evidence type="ECO:0000256" key="6">
    <source>
        <dbReference type="ARBA" id="ARBA00023128"/>
    </source>
</evidence>
<keyword evidence="12" id="KW-1185">Reference proteome</keyword>
<dbReference type="AlphaFoldDB" id="A0A9N9WWU7"/>
<keyword evidence="3" id="KW-0813">Transport</keyword>
<reference evidence="11" key="2">
    <citation type="submission" date="2022-10" db="EMBL/GenBank/DDBJ databases">
        <authorList>
            <consortium name="ENA_rothamsted_submissions"/>
            <consortium name="culmorum"/>
            <person name="King R."/>
        </authorList>
    </citation>
    <scope>NUCLEOTIDE SEQUENCE</scope>
</reference>
<evidence type="ECO:0000256" key="7">
    <source>
        <dbReference type="ARBA" id="ARBA00023136"/>
    </source>
</evidence>
<protein>
    <recommendedName>
        <fullName evidence="13">Metaxin</fullName>
    </recommendedName>
</protein>
<accession>A0A9N9WWU7</accession>
<dbReference type="OrthoDB" id="5835136at2759"/>
<keyword evidence="5" id="KW-0653">Protein transport</keyword>
<feature type="domain" description="Metaxin glutathione S-transferase" evidence="10">
    <location>
        <begin position="166"/>
        <end position="228"/>
    </location>
</feature>
<evidence type="ECO:0000256" key="5">
    <source>
        <dbReference type="ARBA" id="ARBA00022927"/>
    </source>
</evidence>
<dbReference type="Proteomes" id="UP001153620">
    <property type="component" value="Chromosome 3"/>
</dbReference>
<evidence type="ECO:0008006" key="13">
    <source>
        <dbReference type="Google" id="ProtNLM"/>
    </source>
</evidence>
<feature type="domain" description="Mitochondrial outer membrane transport complex Sam37/metaxin N-terminal" evidence="9">
    <location>
        <begin position="19"/>
        <end position="134"/>
    </location>
</feature>
<evidence type="ECO:0000256" key="1">
    <source>
        <dbReference type="ARBA" id="ARBA00004294"/>
    </source>
</evidence>
<dbReference type="InterPro" id="IPR050931">
    <property type="entry name" value="Mito_Protein_Transport_Metaxin"/>
</dbReference>
<feature type="transmembrane region" description="Helical" evidence="8">
    <location>
        <begin position="273"/>
        <end position="299"/>
    </location>
</feature>
<dbReference type="GO" id="GO:0015031">
    <property type="term" value="P:protein transport"/>
    <property type="evidence" value="ECO:0007669"/>
    <property type="project" value="UniProtKB-KW"/>
</dbReference>
<keyword evidence="8" id="KW-1133">Transmembrane helix</keyword>
<evidence type="ECO:0000256" key="4">
    <source>
        <dbReference type="ARBA" id="ARBA00022787"/>
    </source>
</evidence>
<dbReference type="GO" id="GO:0001401">
    <property type="term" value="C:SAM complex"/>
    <property type="evidence" value="ECO:0007669"/>
    <property type="project" value="InterPro"/>
</dbReference>
<evidence type="ECO:0000313" key="11">
    <source>
        <dbReference type="EMBL" id="CAG9809113.1"/>
    </source>
</evidence>
<dbReference type="GO" id="GO:0007005">
    <property type="term" value="P:mitochondrion organization"/>
    <property type="evidence" value="ECO:0007669"/>
    <property type="project" value="TreeGrafter"/>
</dbReference>
<evidence type="ECO:0000313" key="12">
    <source>
        <dbReference type="Proteomes" id="UP001153620"/>
    </source>
</evidence>
<dbReference type="InterPro" id="IPR036282">
    <property type="entry name" value="Glutathione-S-Trfase_C_sf"/>
</dbReference>
<reference evidence="11" key="1">
    <citation type="submission" date="2022-01" db="EMBL/GenBank/DDBJ databases">
        <authorList>
            <person name="King R."/>
        </authorList>
    </citation>
    <scope>NUCLEOTIDE SEQUENCE</scope>
</reference>
<evidence type="ECO:0000256" key="8">
    <source>
        <dbReference type="SAM" id="Phobius"/>
    </source>
</evidence>
<keyword evidence="8" id="KW-0812">Transmembrane</keyword>
<dbReference type="InterPro" id="IPR033468">
    <property type="entry name" value="Metaxin_GST"/>
</dbReference>
<comment type="subcellular location">
    <subcellularLocation>
        <location evidence="1">Mitochondrion outer membrane</location>
    </subcellularLocation>
</comment>
<gene>
    <name evidence="11" type="ORF">CHIRRI_LOCUS11942</name>
</gene>
<sequence length="322" mass="37509">MELFVYKGEFKLPSIDLDCLRVLMYIKLTDVKNIKIRQNFSPLRSDNGFLPYLIDTTDNKKYCGYEKIINYLKSSGYVLDGSEKNEACLSYIRQNLYPYFMYQLFGSPQNIDDSRALYATRTPFPFNFYYPSKYIKKTEEVCQALANFSLEDPIDHHDTAEMEVKAKKCLNWVSEKLGTNEFFLNGTQSEVDATVYAYLAIILKFQLPNNQLQAHAKQCENLVRYVNNLTKKFFDESECFESEKVKEQNQKKEQKVFTGQEEDGSPAEIRKRYIVSGLFATTAMLVYGYLHGIFSITLAEKLNENRTTYSDYDREYVGDDDD</sequence>
<keyword evidence="7 8" id="KW-0472">Membrane</keyword>
<dbReference type="Pfam" id="PF10568">
    <property type="entry name" value="Tom37"/>
    <property type="match status" value="1"/>
</dbReference>
<dbReference type="InterPro" id="IPR019564">
    <property type="entry name" value="Sam37/metaxin_N"/>
</dbReference>
<organism evidence="11 12">
    <name type="scientific">Chironomus riparius</name>
    <dbReference type="NCBI Taxonomy" id="315576"/>
    <lineage>
        <taxon>Eukaryota</taxon>
        <taxon>Metazoa</taxon>
        <taxon>Ecdysozoa</taxon>
        <taxon>Arthropoda</taxon>
        <taxon>Hexapoda</taxon>
        <taxon>Insecta</taxon>
        <taxon>Pterygota</taxon>
        <taxon>Neoptera</taxon>
        <taxon>Endopterygota</taxon>
        <taxon>Diptera</taxon>
        <taxon>Nematocera</taxon>
        <taxon>Chironomoidea</taxon>
        <taxon>Chironomidae</taxon>
        <taxon>Chironominae</taxon>
        <taxon>Chironomus</taxon>
    </lineage>
</organism>
<dbReference type="PANTHER" id="PTHR12289:SF41">
    <property type="entry name" value="FAILED AXON CONNECTIONS-RELATED"/>
    <property type="match status" value="1"/>
</dbReference>
<dbReference type="Pfam" id="PF17171">
    <property type="entry name" value="GST_C_6"/>
    <property type="match status" value="1"/>
</dbReference>